<keyword evidence="1" id="KW-0732">Signal</keyword>
<protein>
    <submittedName>
        <fullName evidence="2">Uncharacterized protein</fullName>
    </submittedName>
</protein>
<name>A0A1V4JM90_PATFA</name>
<evidence type="ECO:0000256" key="1">
    <source>
        <dbReference type="SAM" id="SignalP"/>
    </source>
</evidence>
<feature type="signal peptide" evidence="1">
    <location>
        <begin position="1"/>
        <end position="19"/>
    </location>
</feature>
<gene>
    <name evidence="2" type="ORF">AV530_005685</name>
</gene>
<accession>A0A1V4JM90</accession>
<feature type="chain" id="PRO_5012076110" evidence="1">
    <location>
        <begin position="20"/>
        <end position="122"/>
    </location>
</feature>
<dbReference type="EMBL" id="LSYS01006902">
    <property type="protein sequence ID" value="OPJ73303.1"/>
    <property type="molecule type" value="Genomic_DNA"/>
</dbReference>
<sequence>MAQCHEKLWGAFLPRVCKGLVVVSLSKDAEEALGGMATAVVTYYHDADRPKSIMIINHFFPGITLAFQIAACVIAQSSKRQSPEEVMDWFLSRCTSPELRWVHWFALCGDSGINLNHKENVF</sequence>
<evidence type="ECO:0000313" key="3">
    <source>
        <dbReference type="Proteomes" id="UP000190648"/>
    </source>
</evidence>
<proteinExistence type="predicted"/>
<comment type="caution">
    <text evidence="2">The sequence shown here is derived from an EMBL/GenBank/DDBJ whole genome shotgun (WGS) entry which is preliminary data.</text>
</comment>
<keyword evidence="3" id="KW-1185">Reference proteome</keyword>
<evidence type="ECO:0000313" key="2">
    <source>
        <dbReference type="EMBL" id="OPJ73303.1"/>
    </source>
</evidence>
<reference evidence="2 3" key="1">
    <citation type="submission" date="2016-02" db="EMBL/GenBank/DDBJ databases">
        <title>Band-tailed pigeon sequencing and assembly.</title>
        <authorList>
            <person name="Soares A.E."/>
            <person name="Novak B.J."/>
            <person name="Rice E.S."/>
            <person name="O'Connell B."/>
            <person name="Chang D."/>
            <person name="Weber S."/>
            <person name="Shapiro B."/>
        </authorList>
    </citation>
    <scope>NUCLEOTIDE SEQUENCE [LARGE SCALE GENOMIC DNA]</scope>
    <source>
        <strain evidence="2">BTP2013</strain>
        <tissue evidence="2">Blood</tissue>
    </source>
</reference>
<organism evidence="2 3">
    <name type="scientific">Patagioenas fasciata monilis</name>
    <dbReference type="NCBI Taxonomy" id="372326"/>
    <lineage>
        <taxon>Eukaryota</taxon>
        <taxon>Metazoa</taxon>
        <taxon>Chordata</taxon>
        <taxon>Craniata</taxon>
        <taxon>Vertebrata</taxon>
        <taxon>Euteleostomi</taxon>
        <taxon>Archelosauria</taxon>
        <taxon>Archosauria</taxon>
        <taxon>Dinosauria</taxon>
        <taxon>Saurischia</taxon>
        <taxon>Theropoda</taxon>
        <taxon>Coelurosauria</taxon>
        <taxon>Aves</taxon>
        <taxon>Neognathae</taxon>
        <taxon>Neoaves</taxon>
        <taxon>Columbimorphae</taxon>
        <taxon>Columbiformes</taxon>
        <taxon>Columbidae</taxon>
        <taxon>Patagioenas</taxon>
    </lineage>
</organism>
<dbReference type="Proteomes" id="UP000190648">
    <property type="component" value="Unassembled WGS sequence"/>
</dbReference>
<dbReference type="AlphaFoldDB" id="A0A1V4JM90"/>